<reference evidence="1" key="1">
    <citation type="submission" date="2020-06" db="EMBL/GenBank/DDBJ databases">
        <title>Unique genomic features of the anaerobic methanotrophic archaea.</title>
        <authorList>
            <person name="Chadwick G.L."/>
            <person name="Skennerton C.T."/>
            <person name="Laso-Perez R."/>
            <person name="Leu A.O."/>
            <person name="Speth D.R."/>
            <person name="Yu H."/>
            <person name="Morgan-Lang C."/>
            <person name="Hatzenpichler R."/>
            <person name="Goudeau D."/>
            <person name="Malmstrom R."/>
            <person name="Brazelton W.J."/>
            <person name="Woyke T."/>
            <person name="Hallam S.J."/>
            <person name="Tyson G.W."/>
            <person name="Wegener G."/>
            <person name="Boetius A."/>
            <person name="Orphan V."/>
        </authorList>
    </citation>
    <scope>NUCLEOTIDE SEQUENCE</scope>
</reference>
<dbReference type="AlphaFoldDB" id="A0A7G9Z2H8"/>
<name>A0A7G9Z2H8_9EURY</name>
<sequence>MCLIVYRNVLMNYIYYGVPVRRKKALCQMIDEMLSDQSLNRTYSKDTVVGWLGLNTDLITKRRQGTEI</sequence>
<proteinExistence type="predicted"/>
<evidence type="ECO:0000313" key="1">
    <source>
        <dbReference type="EMBL" id="QNO54462.1"/>
    </source>
</evidence>
<gene>
    <name evidence="1" type="ORF">NCOPHCNO_00013</name>
</gene>
<protein>
    <submittedName>
        <fullName evidence="1">Uncharacterized protein</fullName>
    </submittedName>
</protein>
<accession>A0A7G9Z2H8</accession>
<dbReference type="EMBL" id="MT631580">
    <property type="protein sequence ID" value="QNO54462.1"/>
    <property type="molecule type" value="Genomic_DNA"/>
</dbReference>
<organism evidence="1">
    <name type="scientific">Candidatus Methanophaga sp. ANME-1 ERB7</name>
    <dbReference type="NCBI Taxonomy" id="2759913"/>
    <lineage>
        <taxon>Archaea</taxon>
        <taxon>Methanobacteriati</taxon>
        <taxon>Methanobacteriota</taxon>
        <taxon>Stenosarchaea group</taxon>
        <taxon>Methanomicrobia</taxon>
        <taxon>Candidatus Methanophagales</taxon>
        <taxon>Candidatus Methanophagaceae</taxon>
        <taxon>Candidatus Methanophaga</taxon>
    </lineage>
</organism>